<keyword evidence="2" id="KW-1133">Transmembrane helix</keyword>
<dbReference type="EMBL" id="MN478374">
    <property type="protein sequence ID" value="QGH45005.1"/>
    <property type="molecule type" value="Genomic_DNA"/>
</dbReference>
<dbReference type="Proteomes" id="UP000383418">
    <property type="component" value="Segment"/>
</dbReference>
<organism evidence="3 4">
    <name type="scientific">Bacteriophage Phobos</name>
    <dbReference type="NCBI Taxonomy" id="2662138"/>
    <lineage>
        <taxon>Viruses</taxon>
        <taxon>Duplodnaviria</taxon>
        <taxon>Heunggongvirae</taxon>
        <taxon>Uroviricota</taxon>
        <taxon>Caudoviricetes</taxon>
        <taxon>Casjensviridae</taxon>
        <taxon>Phobosvirus</taxon>
        <taxon>Phobosvirus phobos</taxon>
    </lineage>
</organism>
<keyword evidence="2" id="KW-0812">Transmembrane</keyword>
<dbReference type="GeneID" id="62680306"/>
<evidence type="ECO:0000256" key="2">
    <source>
        <dbReference type="SAM" id="Phobius"/>
    </source>
</evidence>
<reference evidence="3 4" key="1">
    <citation type="submission" date="2019-09" db="EMBL/GenBank/DDBJ databases">
        <title>Phages that infect the bacterial plant pathogen.</title>
        <authorList>
            <person name="Lightbourn L."/>
            <person name="Amarillas L."/>
            <person name="Estrada M."/>
            <person name="Leon R."/>
            <person name="Figueroa L."/>
        </authorList>
    </citation>
    <scope>NUCLEOTIDE SEQUENCE [LARGE SCALE GENOMIC DNA]</scope>
</reference>
<name>A0A5Q2U6X8_9CAUD</name>
<accession>A0A5Q2U6X8</accession>
<protein>
    <submittedName>
        <fullName evidence="3">Tail assembly structural protein</fullName>
    </submittedName>
</protein>
<dbReference type="RefSeq" id="YP_009997788.1">
    <property type="nucleotide sequence ID" value="NC_052977.1"/>
</dbReference>
<keyword evidence="2" id="KW-0472">Membrane</keyword>
<evidence type="ECO:0000256" key="1">
    <source>
        <dbReference type="SAM" id="MobiDB-lite"/>
    </source>
</evidence>
<feature type="transmembrane region" description="Helical" evidence="2">
    <location>
        <begin position="6"/>
        <end position="25"/>
    </location>
</feature>
<dbReference type="KEGG" id="vg:62680306"/>
<sequence>MAMVVPYLVQIAIAIVVAVIAYSLMPKPKSPKPPAAADFEQPTADAGRPIPVVFGRVTIKGLNILGYWDVQTVEFEYK</sequence>
<evidence type="ECO:0000313" key="3">
    <source>
        <dbReference type="EMBL" id="QGH45005.1"/>
    </source>
</evidence>
<keyword evidence="4" id="KW-1185">Reference proteome</keyword>
<evidence type="ECO:0000313" key="4">
    <source>
        <dbReference type="Proteomes" id="UP000383418"/>
    </source>
</evidence>
<proteinExistence type="predicted"/>
<feature type="region of interest" description="Disordered" evidence="1">
    <location>
        <begin position="28"/>
        <end position="48"/>
    </location>
</feature>